<evidence type="ECO:0000256" key="5">
    <source>
        <dbReference type="ARBA" id="ARBA00022801"/>
    </source>
</evidence>
<dbReference type="InterPro" id="IPR036691">
    <property type="entry name" value="Endo/exonu/phosph_ase_sf"/>
</dbReference>
<evidence type="ECO:0000256" key="2">
    <source>
        <dbReference type="ARBA" id="ARBA00001946"/>
    </source>
</evidence>
<dbReference type="RefSeq" id="WP_066622545.1">
    <property type="nucleotide sequence ID" value="NZ_JBHSYQ010000003.1"/>
</dbReference>
<dbReference type="Proteomes" id="UP001596405">
    <property type="component" value="Unassembled WGS sequence"/>
</dbReference>
<dbReference type="NCBIfam" id="TIGR00633">
    <property type="entry name" value="xth"/>
    <property type="match status" value="1"/>
</dbReference>
<dbReference type="InterPro" id="IPR004808">
    <property type="entry name" value="AP_endonuc_1"/>
</dbReference>
<evidence type="ECO:0000256" key="1">
    <source>
        <dbReference type="ARBA" id="ARBA00001936"/>
    </source>
</evidence>
<protein>
    <submittedName>
        <fullName evidence="8">Exodeoxyribonuclease III</fullName>
        <ecNumber evidence="8">3.1.11.2</ecNumber>
    </submittedName>
</protein>
<dbReference type="InterPro" id="IPR020847">
    <property type="entry name" value="AP_endonuclease_F1_BS"/>
</dbReference>
<feature type="domain" description="Endonuclease/exonuclease/phosphatase" evidence="7">
    <location>
        <begin position="4"/>
        <end position="229"/>
    </location>
</feature>
<gene>
    <name evidence="8" type="ORF">ACFQHR_02885</name>
</gene>
<dbReference type="InterPro" id="IPR005135">
    <property type="entry name" value="Endo/exonuclease/phosphatase"/>
</dbReference>
<dbReference type="PROSITE" id="PS00726">
    <property type="entry name" value="AP_NUCLEASE_F1_1"/>
    <property type="match status" value="1"/>
</dbReference>
<dbReference type="InterPro" id="IPR020848">
    <property type="entry name" value="AP_endonuclease_F1_CS"/>
</dbReference>
<comment type="cofactor">
    <cofactor evidence="2">
        <name>Mg(2+)</name>
        <dbReference type="ChEBI" id="CHEBI:18420"/>
    </cofactor>
</comment>
<keyword evidence="4" id="KW-0479">Metal-binding</keyword>
<keyword evidence="6" id="KW-0460">Magnesium</keyword>
<reference evidence="9" key="1">
    <citation type="journal article" date="2019" name="Int. J. Syst. Evol. Microbiol.">
        <title>The Global Catalogue of Microorganisms (GCM) 10K type strain sequencing project: providing services to taxonomists for standard genome sequencing and annotation.</title>
        <authorList>
            <consortium name="The Broad Institute Genomics Platform"/>
            <consortium name="The Broad Institute Genome Sequencing Center for Infectious Disease"/>
            <person name="Wu L."/>
            <person name="Ma J."/>
        </authorList>
    </citation>
    <scope>NUCLEOTIDE SEQUENCE [LARGE SCALE GENOMIC DNA]</scope>
    <source>
        <strain evidence="9">CGMCC 4.7393</strain>
    </source>
</reference>
<dbReference type="PANTHER" id="PTHR22748">
    <property type="entry name" value="AP ENDONUCLEASE"/>
    <property type="match status" value="1"/>
</dbReference>
<dbReference type="PROSITE" id="PS00728">
    <property type="entry name" value="AP_NUCLEASE_F1_3"/>
    <property type="match status" value="1"/>
</dbReference>
<keyword evidence="9" id="KW-1185">Reference proteome</keyword>
<evidence type="ECO:0000313" key="9">
    <source>
        <dbReference type="Proteomes" id="UP001596405"/>
    </source>
</evidence>
<sequence>MKIISYNVNGIRSAISKGFVDWVRAANPDVLCLQEIKADETKFDKAPFEELGYKVYLHPAVKKGYSGVAILSKVEPKNVCIGCGIEQYDQEGRVIRADYAGYSVLNVYMPSGSSGDLRQAFKMEWLRDFQQYIQGLKATVPNLVICGDYNICHQAIDIHNPKSNAKSSGFLPEERNWFSGFLQDGFVDSFRHFNSEPHQYTWWSYRANVREKNLGWRIDYLLVSEQLKPQMKRAAILPEAKHSDHCPVLLEMHPVEG</sequence>
<dbReference type="PROSITE" id="PS00727">
    <property type="entry name" value="AP_NUCLEASE_F1_2"/>
    <property type="match status" value="1"/>
</dbReference>
<dbReference type="Gene3D" id="3.60.10.10">
    <property type="entry name" value="Endonuclease/exonuclease/phosphatase"/>
    <property type="match status" value="1"/>
</dbReference>
<evidence type="ECO:0000256" key="3">
    <source>
        <dbReference type="ARBA" id="ARBA00007092"/>
    </source>
</evidence>
<evidence type="ECO:0000256" key="6">
    <source>
        <dbReference type="ARBA" id="ARBA00022842"/>
    </source>
</evidence>
<comment type="similarity">
    <text evidence="3">Belongs to the DNA repair enzymes AP/ExoA family.</text>
</comment>
<evidence type="ECO:0000313" key="8">
    <source>
        <dbReference type="EMBL" id="MFC6996550.1"/>
    </source>
</evidence>
<comment type="cofactor">
    <cofactor evidence="1">
        <name>Mn(2+)</name>
        <dbReference type="ChEBI" id="CHEBI:29035"/>
    </cofactor>
</comment>
<evidence type="ECO:0000259" key="7">
    <source>
        <dbReference type="Pfam" id="PF03372"/>
    </source>
</evidence>
<dbReference type="NCBIfam" id="TIGR00195">
    <property type="entry name" value="exoDNase_III"/>
    <property type="match status" value="1"/>
</dbReference>
<dbReference type="PANTHER" id="PTHR22748:SF6">
    <property type="entry name" value="DNA-(APURINIC OR APYRIMIDINIC SITE) ENDONUCLEASE"/>
    <property type="match status" value="1"/>
</dbReference>
<accession>A0ABW2DFB4</accession>
<evidence type="ECO:0000256" key="4">
    <source>
        <dbReference type="ARBA" id="ARBA00022723"/>
    </source>
</evidence>
<name>A0ABW2DFB4_9BACT</name>
<dbReference type="Pfam" id="PF03372">
    <property type="entry name" value="Exo_endo_phos"/>
    <property type="match status" value="1"/>
</dbReference>
<dbReference type="EMBL" id="JBHSYQ010000003">
    <property type="protein sequence ID" value="MFC6996550.1"/>
    <property type="molecule type" value="Genomic_DNA"/>
</dbReference>
<organism evidence="8 9">
    <name type="scientific">Rufibacter roseus</name>
    <dbReference type="NCBI Taxonomy" id="1567108"/>
    <lineage>
        <taxon>Bacteria</taxon>
        <taxon>Pseudomonadati</taxon>
        <taxon>Bacteroidota</taxon>
        <taxon>Cytophagia</taxon>
        <taxon>Cytophagales</taxon>
        <taxon>Hymenobacteraceae</taxon>
        <taxon>Rufibacter</taxon>
    </lineage>
</organism>
<comment type="caution">
    <text evidence="8">The sequence shown here is derived from an EMBL/GenBank/DDBJ whole genome shotgun (WGS) entry which is preliminary data.</text>
</comment>
<dbReference type="GO" id="GO:0008311">
    <property type="term" value="F:double-stranded DNA 3'-5' DNA exonuclease activity"/>
    <property type="evidence" value="ECO:0007669"/>
    <property type="project" value="UniProtKB-EC"/>
</dbReference>
<dbReference type="SUPFAM" id="SSF56219">
    <property type="entry name" value="DNase I-like"/>
    <property type="match status" value="1"/>
</dbReference>
<dbReference type="CDD" id="cd10281">
    <property type="entry name" value="Nape_like_AP-endo"/>
    <property type="match status" value="1"/>
</dbReference>
<keyword evidence="5 8" id="KW-0378">Hydrolase</keyword>
<dbReference type="EC" id="3.1.11.2" evidence="8"/>
<dbReference type="PROSITE" id="PS51435">
    <property type="entry name" value="AP_NUCLEASE_F1_4"/>
    <property type="match status" value="1"/>
</dbReference>
<proteinExistence type="inferred from homology"/>